<keyword evidence="2" id="KW-0121">Carboxypeptidase</keyword>
<dbReference type="GO" id="GO:0008236">
    <property type="term" value="F:serine-type peptidase activity"/>
    <property type="evidence" value="ECO:0007669"/>
    <property type="project" value="UniProtKB-KW"/>
</dbReference>
<dbReference type="InterPro" id="IPR040449">
    <property type="entry name" value="Peptidase_S66_N"/>
</dbReference>
<keyword evidence="4" id="KW-0378">Hydrolase</keyword>
<proteinExistence type="inferred from homology"/>
<dbReference type="Gene3D" id="3.50.30.60">
    <property type="entry name" value="LD-carboxypeptidase A C-terminal domain-like"/>
    <property type="match status" value="1"/>
</dbReference>
<dbReference type="GO" id="GO:0004180">
    <property type="term" value="F:carboxypeptidase activity"/>
    <property type="evidence" value="ECO:0007669"/>
    <property type="project" value="UniProtKB-KW"/>
</dbReference>
<evidence type="ECO:0000256" key="5">
    <source>
        <dbReference type="ARBA" id="ARBA00022825"/>
    </source>
</evidence>
<dbReference type="SUPFAM" id="SSF52317">
    <property type="entry name" value="Class I glutamine amidotransferase-like"/>
    <property type="match status" value="1"/>
</dbReference>
<evidence type="ECO:0000259" key="8">
    <source>
        <dbReference type="Pfam" id="PF02016"/>
    </source>
</evidence>
<keyword evidence="11" id="KW-1185">Reference proteome</keyword>
<dbReference type="GO" id="GO:0006508">
    <property type="term" value="P:proteolysis"/>
    <property type="evidence" value="ECO:0007669"/>
    <property type="project" value="UniProtKB-KW"/>
</dbReference>
<dbReference type="Proteomes" id="UP001163687">
    <property type="component" value="Chromosome"/>
</dbReference>
<dbReference type="RefSeq" id="WP_264841908.1">
    <property type="nucleotide sequence ID" value="NZ_AP025628.1"/>
</dbReference>
<dbReference type="PANTHER" id="PTHR30237:SF2">
    <property type="entry name" value="MUREIN TETRAPEPTIDE CARBOXYPEPTIDASE"/>
    <property type="match status" value="1"/>
</dbReference>
<feature type="active site" description="Charge relay system" evidence="6">
    <location>
        <position position="303"/>
    </location>
</feature>
<dbReference type="Pfam" id="PF02016">
    <property type="entry name" value="Peptidase_S66"/>
    <property type="match status" value="1"/>
</dbReference>
<evidence type="ECO:0000313" key="10">
    <source>
        <dbReference type="EMBL" id="BDG61246.1"/>
    </source>
</evidence>
<evidence type="ECO:0000256" key="2">
    <source>
        <dbReference type="ARBA" id="ARBA00022645"/>
    </source>
</evidence>
<evidence type="ECO:0000259" key="9">
    <source>
        <dbReference type="Pfam" id="PF17676"/>
    </source>
</evidence>
<dbReference type="InterPro" id="IPR029062">
    <property type="entry name" value="Class_I_gatase-like"/>
</dbReference>
<organism evidence="10 11">
    <name type="scientific">Caldinitratiruptor microaerophilus</name>
    <dbReference type="NCBI Taxonomy" id="671077"/>
    <lineage>
        <taxon>Bacteria</taxon>
        <taxon>Bacillati</taxon>
        <taxon>Bacillota</taxon>
        <taxon>Clostridia</taxon>
        <taxon>Eubacteriales</taxon>
        <taxon>Symbiobacteriaceae</taxon>
        <taxon>Caldinitratiruptor</taxon>
    </lineage>
</organism>
<evidence type="ECO:0000256" key="3">
    <source>
        <dbReference type="ARBA" id="ARBA00022670"/>
    </source>
</evidence>
<accession>A0AA35G6F8</accession>
<dbReference type="Pfam" id="PF17676">
    <property type="entry name" value="Peptidase_S66C"/>
    <property type="match status" value="1"/>
</dbReference>
<feature type="active site" description="Charge relay system" evidence="6">
    <location>
        <position position="232"/>
    </location>
</feature>
<dbReference type="CDD" id="cd07025">
    <property type="entry name" value="Peptidase_S66"/>
    <property type="match status" value="1"/>
</dbReference>
<dbReference type="PIRSF" id="PIRSF028757">
    <property type="entry name" value="LD-carboxypeptidase"/>
    <property type="match status" value="1"/>
</dbReference>
<name>A0AA35G6F8_9FIRM</name>
<evidence type="ECO:0000256" key="6">
    <source>
        <dbReference type="PIRSR" id="PIRSR028757-1"/>
    </source>
</evidence>
<sequence length="337" mass="35687">MSEHEGGRGRPPFPTAGHRQSLRAPALRPGDVVGVVAPAGPVDREALGRGLRLLEEWGLRPVPGDSVHASRGYLAGPDAVRAADVNRFLRDPGVKAVVAARGGYGTLRILGSLDLAVLRRQPKILAGFSDLTALLLAAWEEVGLVTFHGPMLEVRDPSGMPAYNREGLRRALFGEAFPGEIPWPDAPDAPQPVTIRPGVARGRLVGGNLEVFTRLVGTPWHPRTAGAILVLEDVDEAPYRVDRMLVHLRLAGLLDRVAGVVFGDSPSCMTAPAGRPSLTLLEVLEDHLAPLGVPVLYGFPCGHSRYRATLPIGAMAELDAGAGRLRVLEPATAPAGA</sequence>
<feature type="region of interest" description="Disordered" evidence="7">
    <location>
        <begin position="1"/>
        <end position="24"/>
    </location>
</feature>
<feature type="domain" description="LD-carboxypeptidase N-terminal" evidence="8">
    <location>
        <begin position="33"/>
        <end position="149"/>
    </location>
</feature>
<dbReference type="InterPro" id="IPR003507">
    <property type="entry name" value="S66_fam"/>
</dbReference>
<reference evidence="10" key="1">
    <citation type="submission" date="2022-03" db="EMBL/GenBank/DDBJ databases">
        <title>Complete genome sequence of Caldinitratiruptor microaerophilus.</title>
        <authorList>
            <person name="Mukaiyama R."/>
            <person name="Nishiyama T."/>
            <person name="Ueda K."/>
        </authorList>
    </citation>
    <scope>NUCLEOTIDE SEQUENCE</scope>
    <source>
        <strain evidence="10">JCM 16183</strain>
    </source>
</reference>
<feature type="domain" description="LD-carboxypeptidase C-terminal" evidence="9">
    <location>
        <begin position="201"/>
        <end position="318"/>
    </location>
</feature>
<gene>
    <name evidence="10" type="ORF">caldi_23360</name>
</gene>
<keyword evidence="5" id="KW-0720">Serine protease</keyword>
<dbReference type="EMBL" id="AP025628">
    <property type="protein sequence ID" value="BDG61246.1"/>
    <property type="molecule type" value="Genomic_DNA"/>
</dbReference>
<keyword evidence="3" id="KW-0645">Protease</keyword>
<feature type="active site" description="Nucleophile" evidence="6">
    <location>
        <position position="129"/>
    </location>
</feature>
<evidence type="ECO:0000256" key="7">
    <source>
        <dbReference type="SAM" id="MobiDB-lite"/>
    </source>
</evidence>
<dbReference type="InterPro" id="IPR027478">
    <property type="entry name" value="LdcA_N"/>
</dbReference>
<comment type="similarity">
    <text evidence="1">Belongs to the peptidase S66 family.</text>
</comment>
<dbReference type="AlphaFoldDB" id="A0AA35G6F8"/>
<dbReference type="KEGG" id="cmic:caldi_23360"/>
<evidence type="ECO:0000256" key="1">
    <source>
        <dbReference type="ARBA" id="ARBA00010233"/>
    </source>
</evidence>
<evidence type="ECO:0000256" key="4">
    <source>
        <dbReference type="ARBA" id="ARBA00022801"/>
    </source>
</evidence>
<dbReference type="SUPFAM" id="SSF141986">
    <property type="entry name" value="LD-carboxypeptidase A C-terminal domain-like"/>
    <property type="match status" value="1"/>
</dbReference>
<evidence type="ECO:0000313" key="11">
    <source>
        <dbReference type="Proteomes" id="UP001163687"/>
    </source>
</evidence>
<protein>
    <submittedName>
        <fullName evidence="10">Peptidase U61</fullName>
    </submittedName>
</protein>
<dbReference type="InterPro" id="IPR040921">
    <property type="entry name" value="Peptidase_S66C"/>
</dbReference>
<dbReference type="Gene3D" id="3.40.50.10740">
    <property type="entry name" value="Class I glutamine amidotransferase-like"/>
    <property type="match status" value="1"/>
</dbReference>
<dbReference type="InterPro" id="IPR027461">
    <property type="entry name" value="Carboxypeptidase_A_C_sf"/>
</dbReference>
<dbReference type="PANTHER" id="PTHR30237">
    <property type="entry name" value="MURAMOYLTETRAPEPTIDE CARBOXYPEPTIDASE"/>
    <property type="match status" value="1"/>
</dbReference>